<keyword evidence="2" id="KW-1003">Cell membrane</keyword>
<protein>
    <recommendedName>
        <fullName evidence="11">G-protein coupled receptors family 1 profile domain-containing protein</fullName>
    </recommendedName>
</protein>
<evidence type="ECO:0000313" key="13">
    <source>
        <dbReference type="Proteomes" id="UP001208570"/>
    </source>
</evidence>
<proteinExistence type="predicted"/>
<dbReference type="GO" id="GO:0005886">
    <property type="term" value="C:plasma membrane"/>
    <property type="evidence" value="ECO:0007669"/>
    <property type="project" value="UniProtKB-SubCell"/>
</dbReference>
<dbReference type="PROSITE" id="PS50262">
    <property type="entry name" value="G_PROTEIN_RECEP_F1_2"/>
    <property type="match status" value="1"/>
</dbReference>
<feature type="transmembrane region" description="Helical" evidence="10">
    <location>
        <begin position="96"/>
        <end position="115"/>
    </location>
</feature>
<comment type="caution">
    <text evidence="12">The sequence shown here is derived from an EMBL/GenBank/DDBJ whole genome shotgun (WGS) entry which is preliminary data.</text>
</comment>
<dbReference type="PANTHER" id="PTHR24246">
    <property type="entry name" value="OLFACTORY RECEPTOR AND ADENOSINE RECEPTOR"/>
    <property type="match status" value="1"/>
</dbReference>
<evidence type="ECO:0000259" key="11">
    <source>
        <dbReference type="PROSITE" id="PS50262"/>
    </source>
</evidence>
<keyword evidence="7" id="KW-0675">Receptor</keyword>
<organism evidence="12 13">
    <name type="scientific">Paralvinella palmiformis</name>
    <dbReference type="NCBI Taxonomy" id="53620"/>
    <lineage>
        <taxon>Eukaryota</taxon>
        <taxon>Metazoa</taxon>
        <taxon>Spiralia</taxon>
        <taxon>Lophotrochozoa</taxon>
        <taxon>Annelida</taxon>
        <taxon>Polychaeta</taxon>
        <taxon>Sedentaria</taxon>
        <taxon>Canalipalpata</taxon>
        <taxon>Terebellida</taxon>
        <taxon>Terebelliformia</taxon>
        <taxon>Alvinellidae</taxon>
        <taxon>Paralvinella</taxon>
    </lineage>
</organism>
<dbReference type="PANTHER" id="PTHR24246:SF27">
    <property type="entry name" value="ADENOSINE RECEPTOR, ISOFORM A"/>
    <property type="match status" value="1"/>
</dbReference>
<dbReference type="InterPro" id="IPR000276">
    <property type="entry name" value="GPCR_Rhodpsn"/>
</dbReference>
<dbReference type="PRINTS" id="PR00237">
    <property type="entry name" value="GPCRRHODOPSN"/>
</dbReference>
<feature type="transmembrane region" description="Helical" evidence="10">
    <location>
        <begin position="231"/>
        <end position="254"/>
    </location>
</feature>
<dbReference type="GO" id="GO:0004930">
    <property type="term" value="F:G protein-coupled receptor activity"/>
    <property type="evidence" value="ECO:0007669"/>
    <property type="project" value="UniProtKB-KW"/>
</dbReference>
<keyword evidence="13" id="KW-1185">Reference proteome</keyword>
<keyword evidence="3 10" id="KW-0812">Transmembrane</keyword>
<evidence type="ECO:0000256" key="4">
    <source>
        <dbReference type="ARBA" id="ARBA00022989"/>
    </source>
</evidence>
<gene>
    <name evidence="12" type="ORF">LSH36_275g00014</name>
</gene>
<feature type="transmembrane region" description="Helical" evidence="10">
    <location>
        <begin position="274"/>
        <end position="292"/>
    </location>
</feature>
<keyword evidence="6 10" id="KW-0472">Membrane</keyword>
<dbReference type="Gene3D" id="1.20.1070.10">
    <property type="entry name" value="Rhodopsin 7-helix transmembrane proteins"/>
    <property type="match status" value="1"/>
</dbReference>
<evidence type="ECO:0000256" key="3">
    <source>
        <dbReference type="ARBA" id="ARBA00022692"/>
    </source>
</evidence>
<evidence type="ECO:0000256" key="6">
    <source>
        <dbReference type="ARBA" id="ARBA00023136"/>
    </source>
</evidence>
<sequence>MAVNESTINLIGINLPLYEYCYGCVLYLEAVLIIVGNVLTFVAVNQTKKLREIPTIIFILSLAASDGIIGLLTPIFVTFKFLEIDHGWNESLCAIYGPYISIFFISLLTLLAIAGDRYMAVVHPLSYRQRMTTKRAKVISIVVWIVPFTSIVPLTCLYDSNGGESTTSRLVFSKLVLLILLQIIIIGALLGNIVIYISIYVKLKRKPRVGSEMSRNNSGDTVSEPSRATKAYVNMMALVLGYLLIACIPNYVLLSALRQLPTPKPTWAIHLKNISVIMLYSNSFMNPVIYSWKNRNFRQAYKDVLLCGRSRMNSFGDSITSEIRTQNRKDLPREGRQTALTKKVESETTERAIKASVMGHGITRLQMIQKAGQAMRIKTPWKNGNLESNGGLVSKRDTLKYQSDVQKVYHPSEAEQVRRLLNEKEGRSKSDVIAPAAAH</sequence>
<keyword evidence="8" id="KW-0325">Glycoprotein</keyword>
<evidence type="ECO:0000256" key="8">
    <source>
        <dbReference type="ARBA" id="ARBA00023180"/>
    </source>
</evidence>
<evidence type="ECO:0000256" key="9">
    <source>
        <dbReference type="ARBA" id="ARBA00023224"/>
    </source>
</evidence>
<evidence type="ECO:0000256" key="10">
    <source>
        <dbReference type="SAM" id="Phobius"/>
    </source>
</evidence>
<accession>A0AAD9N1X4</accession>
<evidence type="ECO:0000256" key="2">
    <source>
        <dbReference type="ARBA" id="ARBA00022475"/>
    </source>
</evidence>
<dbReference type="AlphaFoldDB" id="A0AAD9N1X4"/>
<feature type="transmembrane region" description="Helical" evidence="10">
    <location>
        <begin position="136"/>
        <end position="155"/>
    </location>
</feature>
<name>A0AAD9N1X4_9ANNE</name>
<keyword evidence="5" id="KW-0297">G-protein coupled receptor</keyword>
<evidence type="ECO:0000256" key="1">
    <source>
        <dbReference type="ARBA" id="ARBA00004651"/>
    </source>
</evidence>
<feature type="domain" description="G-protein coupled receptors family 1 profile" evidence="11">
    <location>
        <begin position="36"/>
        <end position="290"/>
    </location>
</feature>
<dbReference type="SUPFAM" id="SSF81321">
    <property type="entry name" value="Family A G protein-coupled receptor-like"/>
    <property type="match status" value="1"/>
</dbReference>
<dbReference type="Proteomes" id="UP001208570">
    <property type="component" value="Unassembled WGS sequence"/>
</dbReference>
<dbReference type="Pfam" id="PF00001">
    <property type="entry name" value="7tm_1"/>
    <property type="match status" value="1"/>
</dbReference>
<evidence type="ECO:0000256" key="7">
    <source>
        <dbReference type="ARBA" id="ARBA00023170"/>
    </source>
</evidence>
<keyword evidence="4 10" id="KW-1133">Transmembrane helix</keyword>
<dbReference type="CDD" id="cd00637">
    <property type="entry name" value="7tm_classA_rhodopsin-like"/>
    <property type="match status" value="1"/>
</dbReference>
<dbReference type="InterPro" id="IPR017452">
    <property type="entry name" value="GPCR_Rhodpsn_7TM"/>
</dbReference>
<feature type="transmembrane region" description="Helical" evidence="10">
    <location>
        <begin position="175"/>
        <end position="201"/>
    </location>
</feature>
<comment type="subcellular location">
    <subcellularLocation>
        <location evidence="1">Cell membrane</location>
        <topology evidence="1">Multi-pass membrane protein</topology>
    </subcellularLocation>
</comment>
<feature type="transmembrane region" description="Helical" evidence="10">
    <location>
        <begin position="20"/>
        <end position="44"/>
    </location>
</feature>
<keyword evidence="9" id="KW-0807">Transducer</keyword>
<feature type="transmembrane region" description="Helical" evidence="10">
    <location>
        <begin position="56"/>
        <end position="76"/>
    </location>
</feature>
<dbReference type="EMBL" id="JAODUP010000275">
    <property type="protein sequence ID" value="KAK2154132.1"/>
    <property type="molecule type" value="Genomic_DNA"/>
</dbReference>
<evidence type="ECO:0000313" key="12">
    <source>
        <dbReference type="EMBL" id="KAK2154132.1"/>
    </source>
</evidence>
<dbReference type="SMART" id="SM01381">
    <property type="entry name" value="7TM_GPCR_Srsx"/>
    <property type="match status" value="1"/>
</dbReference>
<reference evidence="12" key="1">
    <citation type="journal article" date="2023" name="Mol. Biol. Evol.">
        <title>Third-Generation Sequencing Reveals the Adaptive Role of the Epigenome in Three Deep-Sea Polychaetes.</title>
        <authorList>
            <person name="Perez M."/>
            <person name="Aroh O."/>
            <person name="Sun Y."/>
            <person name="Lan Y."/>
            <person name="Juniper S.K."/>
            <person name="Young C.R."/>
            <person name="Angers B."/>
            <person name="Qian P.Y."/>
        </authorList>
    </citation>
    <scope>NUCLEOTIDE SEQUENCE</scope>
    <source>
        <strain evidence="12">P08H-3</strain>
    </source>
</reference>
<evidence type="ECO:0000256" key="5">
    <source>
        <dbReference type="ARBA" id="ARBA00023040"/>
    </source>
</evidence>